<dbReference type="CDD" id="cd01894">
    <property type="entry name" value="EngA1"/>
    <property type="match status" value="1"/>
</dbReference>
<dbReference type="InterPro" id="IPR015946">
    <property type="entry name" value="KH_dom-like_a/b"/>
</dbReference>
<feature type="binding site" evidence="8">
    <location>
        <begin position="316"/>
        <end position="319"/>
    </location>
    <ligand>
        <name>GTP</name>
        <dbReference type="ChEBI" id="CHEBI:37565"/>
        <label>2</label>
    </ligand>
</feature>
<name>A0A0K2BKS1_9GAMM</name>
<reference evidence="12 13" key="1">
    <citation type="submission" date="2015-06" db="EMBL/GenBank/DDBJ databases">
        <title>Lineage-specific patterns of genome deterioration in obligate symbionts.</title>
        <authorList>
            <person name="Bennett G.M."/>
            <person name="McCutcheon J.P."/>
            <person name="McDonald B.R."/>
            <person name="Moran N.A."/>
        </authorList>
    </citation>
    <scope>NUCLEOTIDE SEQUENCE [LARGE SCALE GENOMIC DNA]</scope>
    <source>
        <strain evidence="12 13">B-GSS</strain>
    </source>
</reference>
<keyword evidence="13" id="KW-1185">Reference proteome</keyword>
<evidence type="ECO:0000256" key="7">
    <source>
        <dbReference type="ARBA" id="ARBA00032345"/>
    </source>
</evidence>
<protein>
    <recommendedName>
        <fullName evidence="2 8">GTPase Der</fullName>
    </recommendedName>
    <alternativeName>
        <fullName evidence="7 8">GTP-binding protein EngA</fullName>
    </alternativeName>
</protein>
<dbReference type="GO" id="GO:0043022">
    <property type="term" value="F:ribosome binding"/>
    <property type="evidence" value="ECO:0007669"/>
    <property type="project" value="TreeGrafter"/>
</dbReference>
<dbReference type="Pfam" id="PF01926">
    <property type="entry name" value="MMR_HSR1"/>
    <property type="match status" value="2"/>
</dbReference>
<dbReference type="PANTHER" id="PTHR43834:SF6">
    <property type="entry name" value="GTPASE DER"/>
    <property type="match status" value="1"/>
</dbReference>
<dbReference type="GO" id="GO:0042254">
    <property type="term" value="P:ribosome biogenesis"/>
    <property type="evidence" value="ECO:0007669"/>
    <property type="project" value="UniProtKB-KW"/>
</dbReference>
<dbReference type="SUPFAM" id="SSF52540">
    <property type="entry name" value="P-loop containing nucleoside triphosphate hydrolases"/>
    <property type="match status" value="2"/>
</dbReference>
<keyword evidence="6 8" id="KW-0342">GTP-binding</keyword>
<proteinExistence type="inferred from homology"/>
<dbReference type="InterPro" id="IPR016484">
    <property type="entry name" value="GTPase_Der"/>
</dbReference>
<feature type="binding site" evidence="8">
    <location>
        <begin position="251"/>
        <end position="255"/>
    </location>
    <ligand>
        <name>GTP</name>
        <dbReference type="ChEBI" id="CHEBI:37565"/>
        <label>2</label>
    </ligand>
</feature>
<evidence type="ECO:0000256" key="6">
    <source>
        <dbReference type="ARBA" id="ARBA00023134"/>
    </source>
</evidence>
<dbReference type="KEGG" id="bcig:AB162_010"/>
<dbReference type="FunFam" id="3.40.50.300:FF:000040">
    <property type="entry name" value="GTPase Der"/>
    <property type="match status" value="1"/>
</dbReference>
<dbReference type="AlphaFoldDB" id="A0A0K2BKS1"/>
<dbReference type="PATRIC" id="fig|186490.8.peg.11"/>
<feature type="binding site" evidence="8">
    <location>
        <begin position="65"/>
        <end position="69"/>
    </location>
    <ligand>
        <name>GTP</name>
        <dbReference type="ChEBI" id="CHEBI:37565"/>
        <label>1</label>
    </ligand>
</feature>
<accession>A0A0K2BKS1</accession>
<evidence type="ECO:0000256" key="3">
    <source>
        <dbReference type="ARBA" id="ARBA00022517"/>
    </source>
</evidence>
<evidence type="ECO:0000313" key="12">
    <source>
        <dbReference type="EMBL" id="AKZ65638.1"/>
    </source>
</evidence>
<feature type="binding site" evidence="8">
    <location>
        <begin position="204"/>
        <end position="211"/>
    </location>
    <ligand>
        <name>GTP</name>
        <dbReference type="ChEBI" id="CHEBI:37565"/>
        <label>2</label>
    </ligand>
</feature>
<dbReference type="NCBIfam" id="TIGR00231">
    <property type="entry name" value="small_GTP"/>
    <property type="match status" value="2"/>
</dbReference>
<dbReference type="InterPro" id="IPR027417">
    <property type="entry name" value="P-loop_NTPase"/>
</dbReference>
<comment type="similarity">
    <text evidence="1 8 9 10">Belongs to the TRAFAC class TrmE-Era-EngA-EngB-Septin-like GTPase superfamily. EngA (Der) GTPase family.</text>
</comment>
<keyword evidence="5 8" id="KW-0547">Nucleotide-binding</keyword>
<dbReference type="InterPro" id="IPR032859">
    <property type="entry name" value="KH_dom-like"/>
</dbReference>
<dbReference type="PRINTS" id="PR00326">
    <property type="entry name" value="GTP1OBG"/>
</dbReference>
<evidence type="ECO:0000313" key="13">
    <source>
        <dbReference type="Proteomes" id="UP000056466"/>
    </source>
</evidence>
<dbReference type="PROSITE" id="PS51712">
    <property type="entry name" value="G_ENGA"/>
    <property type="match status" value="2"/>
</dbReference>
<organism evidence="12 13">
    <name type="scientific">Candidatus Palibaumannia cicadellinicola</name>
    <dbReference type="NCBI Taxonomy" id="186490"/>
    <lineage>
        <taxon>Bacteria</taxon>
        <taxon>Pseudomonadati</taxon>
        <taxon>Pseudomonadota</taxon>
        <taxon>Gammaproteobacteria</taxon>
        <taxon>Candidatus Palibaumannia</taxon>
    </lineage>
</organism>
<keyword evidence="3 8" id="KW-0690">Ribosome biogenesis</keyword>
<dbReference type="InterPro" id="IPR031166">
    <property type="entry name" value="G_ENGA"/>
</dbReference>
<feature type="domain" description="EngA-type G" evidence="11">
    <location>
        <begin position="198"/>
        <end position="371"/>
    </location>
</feature>
<comment type="function">
    <text evidence="8 10">GTPase that plays an essential role in the late steps of ribosome biogenesis.</text>
</comment>
<dbReference type="InterPro" id="IPR006073">
    <property type="entry name" value="GTP-bd"/>
</dbReference>
<dbReference type="HAMAP" id="MF_00195">
    <property type="entry name" value="GTPase_Der"/>
    <property type="match status" value="1"/>
</dbReference>
<comment type="subunit">
    <text evidence="8">Associates with the 50S ribosomal subunit.</text>
</comment>
<dbReference type="PIRSF" id="PIRSF006485">
    <property type="entry name" value="GTP-binding_EngA"/>
    <property type="match status" value="1"/>
</dbReference>
<dbReference type="CDD" id="cd01895">
    <property type="entry name" value="EngA2"/>
    <property type="match status" value="1"/>
</dbReference>
<feature type="binding site" evidence="8">
    <location>
        <begin position="18"/>
        <end position="25"/>
    </location>
    <ligand>
        <name>GTP</name>
        <dbReference type="ChEBI" id="CHEBI:37565"/>
        <label>1</label>
    </ligand>
</feature>
<dbReference type="FunFam" id="3.30.300.20:FF:000004">
    <property type="entry name" value="GTPase Der"/>
    <property type="match status" value="1"/>
</dbReference>
<feature type="domain" description="EngA-type G" evidence="11">
    <location>
        <begin position="12"/>
        <end position="175"/>
    </location>
</feature>
<dbReference type="Proteomes" id="UP000056466">
    <property type="component" value="Chromosome"/>
</dbReference>
<feature type="binding site" evidence="8">
    <location>
        <begin position="127"/>
        <end position="130"/>
    </location>
    <ligand>
        <name>GTP</name>
        <dbReference type="ChEBI" id="CHEBI:37565"/>
        <label>1</label>
    </ligand>
</feature>
<sequence length="454" mass="51164">MVVIVMDIIMIPIIALVGHPNVGKSTLFNRLTHTRDAIVDNYSGITRDRKYGHAKWKNYEFIVIDTGGIGSNKDKLASNINQQSLVAIEEADIVLFIVDAQIGLISDDLSIAMHLRKIKKNIFLVANKIDGIDAIKAIVDFSSLNMGKIFPIAASYGRGINILLKAAILPLIKKNIFNISNNIKLINKNKDYSQLLPIKLAIVGSPNVGKSTLTNRILGEERVVVCHMPGTTRDSIYIPMTRAELEYIIIDTAGLRKRSKVIDTIEKYSVIKTLQAIEYAHVVLLVIDANKGITDQDLSLLGFIINSGRSLVIAINKWDSLSYEERDNVKKILDQRLVFIDFARKHFISALYNHNITNIFTSVNEAYRCSTQRISTAKLTRIMRLAVNEHPPPLVLGHRVKPKYAHYGGYNPPIVVIHGHKLKHLPNSYERYLINYFRRALKISGTPIRIKFHE</sequence>
<evidence type="ECO:0000256" key="5">
    <source>
        <dbReference type="ARBA" id="ARBA00022741"/>
    </source>
</evidence>
<evidence type="ECO:0000256" key="8">
    <source>
        <dbReference type="HAMAP-Rule" id="MF_00195"/>
    </source>
</evidence>
<dbReference type="Gene3D" id="3.30.300.20">
    <property type="match status" value="1"/>
</dbReference>
<dbReference type="Gene3D" id="3.40.50.300">
    <property type="entry name" value="P-loop containing nucleotide triphosphate hydrolases"/>
    <property type="match status" value="2"/>
</dbReference>
<dbReference type="GO" id="GO:0005525">
    <property type="term" value="F:GTP binding"/>
    <property type="evidence" value="ECO:0007669"/>
    <property type="project" value="UniProtKB-UniRule"/>
</dbReference>
<evidence type="ECO:0000259" key="11">
    <source>
        <dbReference type="PROSITE" id="PS51712"/>
    </source>
</evidence>
<evidence type="ECO:0000256" key="4">
    <source>
        <dbReference type="ARBA" id="ARBA00022737"/>
    </source>
</evidence>
<evidence type="ECO:0000256" key="9">
    <source>
        <dbReference type="PROSITE-ProRule" id="PRU01049"/>
    </source>
</evidence>
<evidence type="ECO:0000256" key="2">
    <source>
        <dbReference type="ARBA" id="ARBA00020953"/>
    </source>
</evidence>
<dbReference type="Pfam" id="PF14714">
    <property type="entry name" value="KH_dom-like"/>
    <property type="match status" value="1"/>
</dbReference>
<evidence type="ECO:0000256" key="1">
    <source>
        <dbReference type="ARBA" id="ARBA00008279"/>
    </source>
</evidence>
<dbReference type="NCBIfam" id="TIGR03594">
    <property type="entry name" value="GTPase_EngA"/>
    <property type="match status" value="1"/>
</dbReference>
<dbReference type="InterPro" id="IPR005225">
    <property type="entry name" value="Small_GTP-bd"/>
</dbReference>
<dbReference type="EMBL" id="CP011787">
    <property type="protein sequence ID" value="AKZ65638.1"/>
    <property type="molecule type" value="Genomic_DNA"/>
</dbReference>
<evidence type="ECO:0000256" key="10">
    <source>
        <dbReference type="RuleBase" id="RU004481"/>
    </source>
</evidence>
<dbReference type="PANTHER" id="PTHR43834">
    <property type="entry name" value="GTPASE DER"/>
    <property type="match status" value="1"/>
</dbReference>
<gene>
    <name evidence="8 12" type="primary">der</name>
    <name evidence="12" type="ORF">AB162_010</name>
</gene>
<keyword evidence="4 10" id="KW-0677">Repeat</keyword>
<dbReference type="FunFam" id="3.40.50.300:FF:000057">
    <property type="entry name" value="GTPase Der"/>
    <property type="match status" value="1"/>
</dbReference>